<dbReference type="GO" id="GO:0045087">
    <property type="term" value="P:innate immune response"/>
    <property type="evidence" value="ECO:0007669"/>
    <property type="project" value="TreeGrafter"/>
</dbReference>
<dbReference type="InterPro" id="IPR051595">
    <property type="entry name" value="GH25_Enzymes"/>
</dbReference>
<comment type="caution">
    <text evidence="4">The sequence shown here is derived from an EMBL/GenBank/DDBJ whole genome shotgun (WGS) entry which is preliminary data.</text>
</comment>
<dbReference type="GO" id="GO:0009253">
    <property type="term" value="P:peptidoglycan catabolic process"/>
    <property type="evidence" value="ECO:0007669"/>
    <property type="project" value="InterPro"/>
</dbReference>
<name>A0A016T317_9BILA</name>
<evidence type="ECO:0008006" key="6">
    <source>
        <dbReference type="Google" id="ProtNLM"/>
    </source>
</evidence>
<dbReference type="PANTHER" id="PTHR23208:SF36">
    <property type="entry name" value="LYSOZYME-RELATED"/>
    <property type="match status" value="1"/>
</dbReference>
<dbReference type="PROSITE" id="PS51904">
    <property type="entry name" value="GLYCOSYL_HYDROL_F25_2"/>
    <property type="match status" value="1"/>
</dbReference>
<dbReference type="EMBL" id="JARK01001480">
    <property type="protein sequence ID" value="EYB97021.1"/>
    <property type="molecule type" value="Genomic_DNA"/>
</dbReference>
<dbReference type="Gene3D" id="3.20.20.80">
    <property type="entry name" value="Glycosidases"/>
    <property type="match status" value="1"/>
</dbReference>
<evidence type="ECO:0000256" key="3">
    <source>
        <dbReference type="SAM" id="SignalP"/>
    </source>
</evidence>
<evidence type="ECO:0000256" key="2">
    <source>
        <dbReference type="ARBA" id="ARBA00022729"/>
    </source>
</evidence>
<reference evidence="5" key="1">
    <citation type="journal article" date="2015" name="Nat. Genet.">
        <title>The genome and transcriptome of the zoonotic hookworm Ancylostoma ceylanicum identify infection-specific gene families.</title>
        <authorList>
            <person name="Schwarz E.M."/>
            <person name="Hu Y."/>
            <person name="Antoshechkin I."/>
            <person name="Miller M.M."/>
            <person name="Sternberg P.W."/>
            <person name="Aroian R.V."/>
        </authorList>
    </citation>
    <scope>NUCLEOTIDE SEQUENCE</scope>
    <source>
        <strain evidence="5">HY135</strain>
    </source>
</reference>
<organism evidence="4 5">
    <name type="scientific">Ancylostoma ceylanicum</name>
    <dbReference type="NCBI Taxonomy" id="53326"/>
    <lineage>
        <taxon>Eukaryota</taxon>
        <taxon>Metazoa</taxon>
        <taxon>Ecdysozoa</taxon>
        <taxon>Nematoda</taxon>
        <taxon>Chromadorea</taxon>
        <taxon>Rhabditida</taxon>
        <taxon>Rhabditina</taxon>
        <taxon>Rhabditomorpha</taxon>
        <taxon>Strongyloidea</taxon>
        <taxon>Ancylostomatidae</taxon>
        <taxon>Ancylostomatinae</taxon>
        <taxon>Ancylostoma</taxon>
    </lineage>
</organism>
<protein>
    <recommendedName>
        <fullName evidence="6">Lysozyme</fullName>
    </recommendedName>
</protein>
<dbReference type="GO" id="GO:0007165">
    <property type="term" value="P:signal transduction"/>
    <property type="evidence" value="ECO:0007669"/>
    <property type="project" value="TreeGrafter"/>
</dbReference>
<evidence type="ECO:0000313" key="4">
    <source>
        <dbReference type="EMBL" id="EYB97021.1"/>
    </source>
</evidence>
<proteinExistence type="inferred from homology"/>
<dbReference type="InterPro" id="IPR002053">
    <property type="entry name" value="Glyco_hydro_25"/>
</dbReference>
<dbReference type="OrthoDB" id="25039at2759"/>
<keyword evidence="2 3" id="KW-0732">Signal</keyword>
<comment type="similarity">
    <text evidence="1">Belongs to the glycosyl hydrolase 25 family.</text>
</comment>
<dbReference type="GO" id="GO:0003796">
    <property type="term" value="F:lysozyme activity"/>
    <property type="evidence" value="ECO:0007669"/>
    <property type="project" value="InterPro"/>
</dbReference>
<feature type="signal peptide" evidence="3">
    <location>
        <begin position="1"/>
        <end position="22"/>
    </location>
</feature>
<feature type="chain" id="PRO_5001490351" description="Lysozyme" evidence="3">
    <location>
        <begin position="23"/>
        <end position="251"/>
    </location>
</feature>
<dbReference type="Proteomes" id="UP000024635">
    <property type="component" value="Unassembled WGS sequence"/>
</dbReference>
<accession>A0A016T317</accession>
<gene>
    <name evidence="4" type="primary">Acey_s0144.g2464</name>
    <name evidence="4" type="ORF">Y032_0144g2464</name>
</gene>
<evidence type="ECO:0000313" key="5">
    <source>
        <dbReference type="Proteomes" id="UP000024635"/>
    </source>
</evidence>
<evidence type="ECO:0000256" key="1">
    <source>
        <dbReference type="ARBA" id="ARBA00010646"/>
    </source>
</evidence>
<dbReference type="InterPro" id="IPR017853">
    <property type="entry name" value="GH"/>
</dbReference>
<dbReference type="SUPFAM" id="SSF51445">
    <property type="entry name" value="(Trans)glycosidases"/>
    <property type="match status" value="1"/>
</dbReference>
<keyword evidence="5" id="KW-1185">Reference proteome</keyword>
<dbReference type="PANTHER" id="PTHR23208">
    <property type="entry name" value="LYSOZYME PROTEIN"/>
    <property type="match status" value="1"/>
</dbReference>
<dbReference type="AlphaFoldDB" id="A0A016T317"/>
<sequence length="251" mass="28828">MQYILAVLILGSTACFVGTIAADPKVFYAVDVAPPLSVFDARCLNISGYSTVFLRVYPKYDWLERFGCESIWNAEKAGLGVEIFMLLYPPTLQDSQQQFNALYDGLKRCKTSFSRFWLAVTSPSTWYFDIHRNIAFIEQVIAQARNHQMDVGIYTTEREWYKITGGFRFFLSTPPIWYWSNCCQPDEIAISFKDFRPFAAWKTPAVKQLRKAFPVCGLIVNRDVYFTPINRTFAELAQQNNASFVGVTNFL</sequence>
<dbReference type="GO" id="GO:0016998">
    <property type="term" value="P:cell wall macromolecule catabolic process"/>
    <property type="evidence" value="ECO:0007669"/>
    <property type="project" value="InterPro"/>
</dbReference>